<evidence type="ECO:0000313" key="2">
    <source>
        <dbReference type="Proteomes" id="UP001499878"/>
    </source>
</evidence>
<organism evidence="1 2">
    <name type="scientific">Streptomyces thinghirensis</name>
    <dbReference type="NCBI Taxonomy" id="551547"/>
    <lineage>
        <taxon>Bacteria</taxon>
        <taxon>Bacillati</taxon>
        <taxon>Actinomycetota</taxon>
        <taxon>Actinomycetes</taxon>
        <taxon>Kitasatosporales</taxon>
        <taxon>Streptomycetaceae</taxon>
        <taxon>Streptomyces</taxon>
    </lineage>
</organism>
<gene>
    <name evidence="1" type="ORF">GCM10023323_45630</name>
</gene>
<protein>
    <submittedName>
        <fullName evidence="1">Uncharacterized protein</fullName>
    </submittedName>
</protein>
<comment type="caution">
    <text evidence="1">The sequence shown here is derived from an EMBL/GenBank/DDBJ whole genome shotgun (WGS) entry which is preliminary data.</text>
</comment>
<evidence type="ECO:0000313" key="1">
    <source>
        <dbReference type="EMBL" id="GAA5211919.1"/>
    </source>
</evidence>
<reference evidence="2" key="1">
    <citation type="journal article" date="2019" name="Int. J. Syst. Evol. Microbiol.">
        <title>The Global Catalogue of Microorganisms (GCM) 10K type strain sequencing project: providing services to taxonomists for standard genome sequencing and annotation.</title>
        <authorList>
            <consortium name="The Broad Institute Genomics Platform"/>
            <consortium name="The Broad Institute Genome Sequencing Center for Infectious Disease"/>
            <person name="Wu L."/>
            <person name="Ma J."/>
        </authorList>
    </citation>
    <scope>NUCLEOTIDE SEQUENCE [LARGE SCALE GENOMIC DNA]</scope>
    <source>
        <strain evidence="2">JCM 18306</strain>
    </source>
</reference>
<keyword evidence="2" id="KW-1185">Reference proteome</keyword>
<name>A0ABP9T6G4_9ACTN</name>
<dbReference type="EMBL" id="BAABJR010000011">
    <property type="protein sequence ID" value="GAA5211919.1"/>
    <property type="molecule type" value="Genomic_DNA"/>
</dbReference>
<sequence length="44" mass="5025">MHGRLIGRGLVIGYRLVIGHGRLMRRGLMRHGSSWGTRSVRRPD</sequence>
<accession>A0ABP9T6G4</accession>
<dbReference type="Proteomes" id="UP001499878">
    <property type="component" value="Unassembled WGS sequence"/>
</dbReference>
<proteinExistence type="predicted"/>